<reference evidence="12 13" key="1">
    <citation type="submission" date="2022-08" db="EMBL/GenBank/DDBJ databases">
        <title>Proteogenomics of the novel Dehalobacterium formicoaceticum strain EZ94 highlights a key role of methyltransferases during anaerobic dichloromethane degradation.</title>
        <authorList>
            <person name="Wasmund K."/>
        </authorList>
    </citation>
    <scope>NUCLEOTIDE SEQUENCE [LARGE SCALE GENOMIC DNA]</scope>
    <source>
        <strain evidence="12 13">EZ94</strain>
    </source>
</reference>
<dbReference type="PROSITE" id="PS50861">
    <property type="entry name" value="AA_TRNA_LIGASE_II_GLYAB"/>
    <property type="match status" value="1"/>
</dbReference>
<dbReference type="InterPro" id="IPR008909">
    <property type="entry name" value="DALR_anticod-bd"/>
</dbReference>
<dbReference type="Pfam" id="PF02092">
    <property type="entry name" value="tRNA_synt_2f"/>
    <property type="match status" value="1"/>
</dbReference>
<comment type="caution">
    <text evidence="12">The sequence shown here is derived from an EMBL/GenBank/DDBJ whole genome shotgun (WGS) entry which is preliminary data.</text>
</comment>
<dbReference type="PRINTS" id="PR01045">
    <property type="entry name" value="TRNASYNTHGB"/>
</dbReference>
<evidence type="ECO:0000256" key="5">
    <source>
        <dbReference type="ARBA" id="ARBA00022741"/>
    </source>
</evidence>
<protein>
    <recommendedName>
        <fullName evidence="10">Glycine--tRNA ligase beta subunit</fullName>
        <ecNumber evidence="10">6.1.1.14</ecNumber>
    </recommendedName>
    <alternativeName>
        <fullName evidence="10">Glycyl-tRNA synthetase beta subunit</fullName>
        <shortName evidence="10">GlyRS</shortName>
    </alternativeName>
</protein>
<accession>A0ABT1Y256</accession>
<evidence type="ECO:0000256" key="1">
    <source>
        <dbReference type="ARBA" id="ARBA00004496"/>
    </source>
</evidence>
<dbReference type="SUPFAM" id="SSF109604">
    <property type="entry name" value="HD-domain/PDEase-like"/>
    <property type="match status" value="1"/>
</dbReference>
<dbReference type="RefSeq" id="WP_089609560.1">
    <property type="nucleotide sequence ID" value="NZ_CP022121.1"/>
</dbReference>
<keyword evidence="7 10" id="KW-0648">Protein biosynthesis</keyword>
<evidence type="ECO:0000256" key="7">
    <source>
        <dbReference type="ARBA" id="ARBA00022917"/>
    </source>
</evidence>
<evidence type="ECO:0000259" key="11">
    <source>
        <dbReference type="Pfam" id="PF05746"/>
    </source>
</evidence>
<dbReference type="Proteomes" id="UP001524944">
    <property type="component" value="Unassembled WGS sequence"/>
</dbReference>
<evidence type="ECO:0000256" key="10">
    <source>
        <dbReference type="HAMAP-Rule" id="MF_00255"/>
    </source>
</evidence>
<comment type="subcellular location">
    <subcellularLocation>
        <location evidence="1 10">Cytoplasm</location>
    </subcellularLocation>
</comment>
<dbReference type="EC" id="6.1.1.14" evidence="10"/>
<evidence type="ECO:0000256" key="2">
    <source>
        <dbReference type="ARBA" id="ARBA00008226"/>
    </source>
</evidence>
<keyword evidence="6 10" id="KW-0067">ATP-binding</keyword>
<dbReference type="PANTHER" id="PTHR30075:SF2">
    <property type="entry name" value="GLYCINE--TRNA LIGASE, CHLOROPLASTIC_MITOCHONDRIAL 2"/>
    <property type="match status" value="1"/>
</dbReference>
<keyword evidence="5 10" id="KW-0547">Nucleotide-binding</keyword>
<sequence>MAKDLLFELGTEEIPARFMAPALRQMKELLEAGLKELRLDYSTLNVYGTPRRLALLVKELAEQQSDLAEEVKGPSIKAAYDGDGNPTKAVLGFARGQGVQVEDLVVQETPTGKYVFATKRNAGQSAEAVLPDMLTSIVHKLYFPKPMRWGDSDLKFARPIRWIAALLGNEVLKITIGDIKADRFSRSHRFLGSGVVELASPQEYIQKLKENYCIVDQEERKELIWEQITAVAAENRGKVHKDEKLLEEVTQLLEYPTALCGSFEEKYLALPQELLITPMREHQRYFPVFKEDGSLLPKFITVRNGLEKHIDIVTAGNEKVLRARLADAEFFYTEDLKKNLEDNVAKLDTIVFHEKLGSLGDKVKRVEKLARYIGTQLGFSAEELNATSRAAFLAKADLVSNVVYEFPELQGIMGEYYARHAGEEEAVAVAIREHYLPRFAGDELPATKIGMALSIADKLDSIVGFFGMDIQPTGSQDPYALRRQALGIVHTVLNRDLEISLSKMVEESDQLLTEQVDFIHSPEKTLGDLLAFFKQRMENVLSEAGVRYDVINAVLAGQLDNLDVANQKAVALSAFRETEEFRQLITGFKRAANLAKNATHSQVKEELLSDPAETQLYQEFQKVKKAADSLLQAKDYQKALTMIGELRTVIDVFFTAVMVMVEDEEIKENRLALLKQIADYVKNIADLSQLVD</sequence>
<feature type="domain" description="DALR anticodon binding" evidence="11">
    <location>
        <begin position="588"/>
        <end position="686"/>
    </location>
</feature>
<dbReference type="InterPro" id="IPR006194">
    <property type="entry name" value="Gly-tRNA-synth_heterodimer"/>
</dbReference>
<dbReference type="EMBL" id="JANPWE010000001">
    <property type="protein sequence ID" value="MCR6544044.1"/>
    <property type="molecule type" value="Genomic_DNA"/>
</dbReference>
<evidence type="ECO:0000256" key="9">
    <source>
        <dbReference type="ARBA" id="ARBA00047937"/>
    </source>
</evidence>
<dbReference type="GO" id="GO:0004820">
    <property type="term" value="F:glycine-tRNA ligase activity"/>
    <property type="evidence" value="ECO:0007669"/>
    <property type="project" value="UniProtKB-EC"/>
</dbReference>
<gene>
    <name evidence="10 12" type="primary">glyS</name>
    <name evidence="12" type="ORF">NVS47_00665</name>
</gene>
<keyword evidence="8 10" id="KW-0030">Aminoacyl-tRNA synthetase</keyword>
<dbReference type="NCBIfam" id="TIGR00211">
    <property type="entry name" value="glyS"/>
    <property type="match status" value="1"/>
</dbReference>
<comment type="similarity">
    <text evidence="2 10">Belongs to the class-II aminoacyl-tRNA synthetase family.</text>
</comment>
<evidence type="ECO:0000256" key="3">
    <source>
        <dbReference type="ARBA" id="ARBA00022490"/>
    </source>
</evidence>
<dbReference type="Pfam" id="PF05746">
    <property type="entry name" value="DALR_1"/>
    <property type="match status" value="1"/>
</dbReference>
<evidence type="ECO:0000313" key="13">
    <source>
        <dbReference type="Proteomes" id="UP001524944"/>
    </source>
</evidence>
<evidence type="ECO:0000256" key="8">
    <source>
        <dbReference type="ARBA" id="ARBA00023146"/>
    </source>
</evidence>
<keyword evidence="4 10" id="KW-0436">Ligase</keyword>
<comment type="catalytic activity">
    <reaction evidence="9 10">
        <text>tRNA(Gly) + glycine + ATP = glycyl-tRNA(Gly) + AMP + diphosphate</text>
        <dbReference type="Rhea" id="RHEA:16013"/>
        <dbReference type="Rhea" id="RHEA-COMP:9664"/>
        <dbReference type="Rhea" id="RHEA-COMP:9683"/>
        <dbReference type="ChEBI" id="CHEBI:30616"/>
        <dbReference type="ChEBI" id="CHEBI:33019"/>
        <dbReference type="ChEBI" id="CHEBI:57305"/>
        <dbReference type="ChEBI" id="CHEBI:78442"/>
        <dbReference type="ChEBI" id="CHEBI:78522"/>
        <dbReference type="ChEBI" id="CHEBI:456215"/>
        <dbReference type="EC" id="6.1.1.14"/>
    </reaction>
</comment>
<evidence type="ECO:0000256" key="6">
    <source>
        <dbReference type="ARBA" id="ARBA00022840"/>
    </source>
</evidence>
<dbReference type="PANTHER" id="PTHR30075">
    <property type="entry name" value="GLYCYL-TRNA SYNTHETASE"/>
    <property type="match status" value="1"/>
</dbReference>
<dbReference type="HAMAP" id="MF_00255">
    <property type="entry name" value="Gly_tRNA_synth_beta"/>
    <property type="match status" value="1"/>
</dbReference>
<name>A0ABT1Y256_9FIRM</name>
<comment type="subunit">
    <text evidence="10">Tetramer of two alpha and two beta subunits.</text>
</comment>
<keyword evidence="3 10" id="KW-0963">Cytoplasm</keyword>
<evidence type="ECO:0000256" key="4">
    <source>
        <dbReference type="ARBA" id="ARBA00022598"/>
    </source>
</evidence>
<organism evidence="12 13">
    <name type="scientific">Dehalobacterium formicoaceticum</name>
    <dbReference type="NCBI Taxonomy" id="51515"/>
    <lineage>
        <taxon>Bacteria</taxon>
        <taxon>Bacillati</taxon>
        <taxon>Bacillota</taxon>
        <taxon>Clostridia</taxon>
        <taxon>Eubacteriales</taxon>
        <taxon>Peptococcaceae</taxon>
        <taxon>Dehalobacterium</taxon>
    </lineage>
</organism>
<keyword evidence="13" id="KW-1185">Reference proteome</keyword>
<proteinExistence type="inferred from homology"/>
<dbReference type="InterPro" id="IPR015944">
    <property type="entry name" value="Gly-tRNA-synth_bsu"/>
</dbReference>
<evidence type="ECO:0000313" key="12">
    <source>
        <dbReference type="EMBL" id="MCR6544044.1"/>
    </source>
</evidence>